<protein>
    <submittedName>
        <fullName evidence="3">Resolvase</fullName>
    </submittedName>
</protein>
<dbReference type="RefSeq" id="WP_015468486.1">
    <property type="nucleotide sequence ID" value="NC_020812.1"/>
</dbReference>
<dbReference type="KEGG" id="man:A11S_2174"/>
<gene>
    <name evidence="3" type="ORF">A11S_2174</name>
</gene>
<dbReference type="Pfam" id="PF13408">
    <property type="entry name" value="Zn_ribbon_recom"/>
    <property type="match status" value="1"/>
</dbReference>
<dbReference type="STRING" id="349215.A11S_2174"/>
<organism evidence="3 4">
    <name type="scientific">Micavibrio aeruginosavorus EPB</name>
    <dbReference type="NCBI Taxonomy" id="349215"/>
    <lineage>
        <taxon>Bacteria</taxon>
        <taxon>Pseudomonadati</taxon>
        <taxon>Bdellovibrionota</taxon>
        <taxon>Bdellovibrionia</taxon>
        <taxon>Bdellovibrionales</taxon>
        <taxon>Pseudobdellovibrionaceae</taxon>
        <taxon>Micavibrio</taxon>
    </lineage>
</organism>
<dbReference type="Proteomes" id="UP000011932">
    <property type="component" value="Chromosome"/>
</dbReference>
<dbReference type="InterPro" id="IPR011109">
    <property type="entry name" value="DNA_bind_recombinase_dom"/>
</dbReference>
<name>M4VHX3_9BACT</name>
<evidence type="ECO:0000259" key="1">
    <source>
        <dbReference type="PROSITE" id="PS51736"/>
    </source>
</evidence>
<dbReference type="Gene3D" id="3.90.1750.20">
    <property type="entry name" value="Putative Large Serine Recombinase, Chain B, Domain 2"/>
    <property type="match status" value="1"/>
</dbReference>
<dbReference type="InterPro" id="IPR025827">
    <property type="entry name" value="Zn_ribbon_recom_dom"/>
</dbReference>
<dbReference type="GO" id="GO:0000150">
    <property type="term" value="F:DNA strand exchange activity"/>
    <property type="evidence" value="ECO:0007669"/>
    <property type="project" value="InterPro"/>
</dbReference>
<feature type="domain" description="Resolvase/invertase-type recombinase catalytic" evidence="1">
    <location>
        <begin position="13"/>
        <end position="165"/>
    </location>
</feature>
<evidence type="ECO:0000259" key="2">
    <source>
        <dbReference type="PROSITE" id="PS51737"/>
    </source>
</evidence>
<dbReference type="GO" id="GO:0003677">
    <property type="term" value="F:DNA binding"/>
    <property type="evidence" value="ECO:0007669"/>
    <property type="project" value="InterPro"/>
</dbReference>
<dbReference type="Pfam" id="PF00239">
    <property type="entry name" value="Resolvase"/>
    <property type="match status" value="1"/>
</dbReference>
<dbReference type="SMART" id="SM00857">
    <property type="entry name" value="Resolvase"/>
    <property type="match status" value="1"/>
</dbReference>
<dbReference type="PANTHER" id="PTHR30461">
    <property type="entry name" value="DNA-INVERTASE FROM LAMBDOID PROPHAGE"/>
    <property type="match status" value="1"/>
</dbReference>
<accession>M4VHX3</accession>
<dbReference type="InterPro" id="IPR036162">
    <property type="entry name" value="Resolvase-like_N_sf"/>
</dbReference>
<dbReference type="Pfam" id="PF07508">
    <property type="entry name" value="Recombinase"/>
    <property type="match status" value="1"/>
</dbReference>
<dbReference type="AlphaFoldDB" id="M4VHX3"/>
<dbReference type="InterPro" id="IPR038109">
    <property type="entry name" value="DNA_bind_recomb_sf"/>
</dbReference>
<dbReference type="InterPro" id="IPR006119">
    <property type="entry name" value="Resolv_N"/>
</dbReference>
<sequence>MIGSPSTEKRTLRCAIYTRVSDDEGLDQEFSSLDAQREAGEYHIKAQAHEGWTVLPDRYDDGGYSAKDLQRPAAKRLLRDIEDGKIDVVVVYKIDRLSRNMGDFVDLMKLFDKHKVTFVSVTQHFNTETAMGKLILNILQSFAQFEREMTAERIRDKFAASKVKGMWMGGPVPLGYDVVERKLITNPEEVKLVNHIFERYIDLKSTTLLCDELKRDGHHTKSYISGTGKSVGGRIFTPNVVIALLRQRLYLGEVHHKGKYYPGQHKPIITQELYDKAQEALSDNNNVKRKRTWMIKSKALLKGLIVCGGCEGIMSPTHTRKGHKHYHYYGANSYRRTLCEVCPSNRIPAGEIESVVSSQLKLILASPQIVVETWRNLRTRNPVYQESDLHDAMKSLESIWDSLFPEERKRITCLLIDRIVLRTNGIDIEYRADGFEKIIAHLQKTLNAHQFRRTV</sequence>
<dbReference type="OrthoDB" id="7475655at2"/>
<evidence type="ECO:0000313" key="3">
    <source>
        <dbReference type="EMBL" id="AGH98972.1"/>
    </source>
</evidence>
<proteinExistence type="predicted"/>
<dbReference type="EMBL" id="CP003538">
    <property type="protein sequence ID" value="AGH98972.1"/>
    <property type="molecule type" value="Genomic_DNA"/>
</dbReference>
<dbReference type="SUPFAM" id="SSF53041">
    <property type="entry name" value="Resolvase-like"/>
    <property type="match status" value="1"/>
</dbReference>
<dbReference type="PATRIC" id="fig|349215.9.peg.2108"/>
<evidence type="ECO:0000313" key="4">
    <source>
        <dbReference type="Proteomes" id="UP000011932"/>
    </source>
</evidence>
<reference evidence="3 4" key="1">
    <citation type="journal article" date="2013" name="ISME J.">
        <title>By their genes ye shall know them: genomic signatures of predatory bacteria.</title>
        <authorList>
            <person name="Pasternak Z."/>
            <person name="Pietrokovski S."/>
            <person name="Rotem O."/>
            <person name="Gophna U."/>
            <person name="Lurie-Weinberger M.N."/>
            <person name="Jurkevitch E."/>
        </authorList>
    </citation>
    <scope>NUCLEOTIDE SEQUENCE [LARGE SCALE GENOMIC DNA]</scope>
    <source>
        <strain evidence="3">EPB</strain>
    </source>
</reference>
<feature type="domain" description="Recombinase" evidence="2">
    <location>
        <begin position="173"/>
        <end position="287"/>
    </location>
</feature>
<dbReference type="InterPro" id="IPR050639">
    <property type="entry name" value="SSR_resolvase"/>
</dbReference>
<dbReference type="PANTHER" id="PTHR30461:SF23">
    <property type="entry name" value="DNA RECOMBINASE-RELATED"/>
    <property type="match status" value="1"/>
</dbReference>
<dbReference type="PROSITE" id="PS51737">
    <property type="entry name" value="RECOMBINASE_DNA_BIND"/>
    <property type="match status" value="1"/>
</dbReference>
<dbReference type="PROSITE" id="PS51736">
    <property type="entry name" value="RECOMBINASES_3"/>
    <property type="match status" value="1"/>
</dbReference>
<dbReference type="CDD" id="cd00338">
    <property type="entry name" value="Ser_Recombinase"/>
    <property type="match status" value="1"/>
</dbReference>
<dbReference type="Gene3D" id="3.40.50.1390">
    <property type="entry name" value="Resolvase, N-terminal catalytic domain"/>
    <property type="match status" value="1"/>
</dbReference>
<dbReference type="HOGENOM" id="CLU_010686_18_15_5"/>